<dbReference type="Proteomes" id="UP001234297">
    <property type="component" value="Chromosome 3"/>
</dbReference>
<name>A0ACC2LP44_PERAE</name>
<evidence type="ECO:0000313" key="2">
    <source>
        <dbReference type="Proteomes" id="UP001234297"/>
    </source>
</evidence>
<accession>A0ACC2LP44</accession>
<reference evidence="1 2" key="1">
    <citation type="journal article" date="2022" name="Hortic Res">
        <title>A haplotype resolved chromosomal level avocado genome allows analysis of novel avocado genes.</title>
        <authorList>
            <person name="Nath O."/>
            <person name="Fletcher S.J."/>
            <person name="Hayward A."/>
            <person name="Shaw L.M."/>
            <person name="Masouleh A.K."/>
            <person name="Furtado A."/>
            <person name="Henry R.J."/>
            <person name="Mitter N."/>
        </authorList>
    </citation>
    <scope>NUCLEOTIDE SEQUENCE [LARGE SCALE GENOMIC DNA]</scope>
    <source>
        <strain evidence="2">cv. Hass</strain>
    </source>
</reference>
<gene>
    <name evidence="1" type="ORF">MRB53_009443</name>
</gene>
<evidence type="ECO:0000313" key="1">
    <source>
        <dbReference type="EMBL" id="KAJ8635176.1"/>
    </source>
</evidence>
<organism evidence="1 2">
    <name type="scientific">Persea americana</name>
    <name type="common">Avocado</name>
    <dbReference type="NCBI Taxonomy" id="3435"/>
    <lineage>
        <taxon>Eukaryota</taxon>
        <taxon>Viridiplantae</taxon>
        <taxon>Streptophyta</taxon>
        <taxon>Embryophyta</taxon>
        <taxon>Tracheophyta</taxon>
        <taxon>Spermatophyta</taxon>
        <taxon>Magnoliopsida</taxon>
        <taxon>Magnoliidae</taxon>
        <taxon>Laurales</taxon>
        <taxon>Lauraceae</taxon>
        <taxon>Persea</taxon>
    </lineage>
</organism>
<sequence length="489" mass="54800">METVVLYEDALLSLNGAAHSCAVRRIKKEDEHGNMALQLVKDMAISHIVQVALDMAKSCLQNGSGLFLGVQNELEKIKDFLEDIHDFIVIAERSPVKDPKLMKLLEILKDAAFDAEDLMEEHAIEDRRRSVEVQNSRPVRDTITNKVLKVVTSLVTPIINRAELAKKLKELSKRLEAIKAKGDTFQLNEKVTNLEIEFKKQRETHSLVNESQVFGREEEKEKIVTLLLSTQLGDEGEHENVSAFVIIGMGGIGKTTLAKLVFNNNSVQNHFKLKMWICVSDNFDIVGLGNEIIQHATGHNPSLSNVEELQCRLRETLSEKRFLLVLDDVWNEEPEKCQRAFGNPTEEASHPNLVPIGREIVKKCDGNPLAVTTLGGLLCFEREGQLSGYFSKGSSCLCLWKQTIGNSGCLLTQSSDATQKLEVEKQLLTSLGNLQHLRRRPNKKPELSSRNKDGVVDQEDNAMKKRLDKGGKASCKKNQSSLRISRDLE</sequence>
<dbReference type="EMBL" id="CM056811">
    <property type="protein sequence ID" value="KAJ8635176.1"/>
    <property type="molecule type" value="Genomic_DNA"/>
</dbReference>
<proteinExistence type="predicted"/>
<keyword evidence="2" id="KW-1185">Reference proteome</keyword>
<comment type="caution">
    <text evidence="1">The sequence shown here is derived from an EMBL/GenBank/DDBJ whole genome shotgun (WGS) entry which is preliminary data.</text>
</comment>
<protein>
    <submittedName>
        <fullName evidence="1">Uncharacterized protein</fullName>
    </submittedName>
</protein>